<proteinExistence type="predicted"/>
<dbReference type="AlphaFoldDB" id="A0A4P8EG56"/>
<dbReference type="EMBL" id="CP039964">
    <property type="protein sequence ID" value="QCO55693.1"/>
    <property type="molecule type" value="Genomic_DNA"/>
</dbReference>
<dbReference type="KEGG" id="pseb:EOK75_08035"/>
<protein>
    <submittedName>
        <fullName evidence="1">Lytic transglycosylase domain-containing protein</fullName>
    </submittedName>
</protein>
<dbReference type="OrthoDB" id="5945995at2"/>
<sequence length="233" mass="25614">MPLDIDGLPMRMLLSALFTFLAAHGAFVGRGVASPSMLCESAAQYAATETGVPLSILRAVTLAETGRTNQQEDRFAAWPWAVQSGNKGNWFADAPSAISYVNGLMAQGTRNIDVGCFQLNFRWHGQAFPNIETMFSPRDNALYAAQFLQRLYAETGDWRQAVGHYHSRSEPRAQAYVSRLKTLYEAHLAAAPPVRQPQVRKVAPVPSRYGLVGARGPLINLRRKGRPMIGGLQ</sequence>
<dbReference type="InterPro" id="IPR023346">
    <property type="entry name" value="Lysozyme-like_dom_sf"/>
</dbReference>
<accession>A0A4P8EG56</accession>
<dbReference type="SUPFAM" id="SSF53955">
    <property type="entry name" value="Lysozyme-like"/>
    <property type="match status" value="1"/>
</dbReference>
<keyword evidence="2" id="KW-1185">Reference proteome</keyword>
<organism evidence="1 2">
    <name type="scientific">Pseudorhodobacter turbinis</name>
    <dbReference type="NCBI Taxonomy" id="2500533"/>
    <lineage>
        <taxon>Bacteria</taxon>
        <taxon>Pseudomonadati</taxon>
        <taxon>Pseudomonadota</taxon>
        <taxon>Alphaproteobacteria</taxon>
        <taxon>Rhodobacterales</taxon>
        <taxon>Paracoccaceae</taxon>
        <taxon>Pseudorhodobacter</taxon>
    </lineage>
</organism>
<dbReference type="Proteomes" id="UP000298631">
    <property type="component" value="Chromosome"/>
</dbReference>
<gene>
    <name evidence="1" type="ORF">EOK75_08035</name>
</gene>
<name>A0A4P8EG56_9RHOB</name>
<evidence type="ECO:0000313" key="1">
    <source>
        <dbReference type="EMBL" id="QCO55693.1"/>
    </source>
</evidence>
<reference evidence="1 2" key="1">
    <citation type="submission" date="2019-05" db="EMBL/GenBank/DDBJ databases">
        <title>Pseudorhodobacter turbinis sp. nov., isolated from the gut of the Korean turban shell.</title>
        <authorList>
            <person name="Jeong Y.-S."/>
            <person name="Kang W.-R."/>
            <person name="Bae J.-W."/>
        </authorList>
    </citation>
    <scope>NUCLEOTIDE SEQUENCE [LARGE SCALE GENOMIC DNA]</scope>
    <source>
        <strain evidence="1 2">S12M18</strain>
    </source>
</reference>
<dbReference type="RefSeq" id="WP_137193455.1">
    <property type="nucleotide sequence ID" value="NZ_CP039964.1"/>
</dbReference>
<evidence type="ECO:0000313" key="2">
    <source>
        <dbReference type="Proteomes" id="UP000298631"/>
    </source>
</evidence>